<keyword evidence="3" id="KW-0418">Kinase</keyword>
<name>A0A1S3IRA2_LINAN</name>
<dbReference type="Proteomes" id="UP000085678">
    <property type="component" value="Unplaced"/>
</dbReference>
<keyword evidence="3" id="KW-0808">Transferase</keyword>
<dbReference type="GO" id="GO:0016301">
    <property type="term" value="F:kinase activity"/>
    <property type="evidence" value="ECO:0007669"/>
    <property type="project" value="UniProtKB-KW"/>
</dbReference>
<sequence length="317" mass="35748">MRQTVKDVNEKTLHIADLEDKMENTSSHIADSENNIAMIEQMCEEKEQALKIVKQQNTTLREEKLAAQNEVSVKKDELEVLKKDLRAKCERLAQQDKTIAALNEVLIAKDRSEILEAREKAELKRKVNELTLALASRDREVEDLHLSLTKAKNEMASLAMKTTQLQKNVLEELNAVTKEQTVVLRKMKERSPGRLIDFLEKQEYNILSRKEKFQMRQQMYDAELKVFQTEKEKAHLQAKISELDQLVASLKIEGHPTPDGAHEDTACACTSQALVPQIHEMSADMGGTVADIAGVKNGDLTTTTCPTRSCIHSQAAT</sequence>
<evidence type="ECO:0000313" key="2">
    <source>
        <dbReference type="Proteomes" id="UP000085678"/>
    </source>
</evidence>
<dbReference type="RefSeq" id="XP_013400598.1">
    <property type="nucleotide sequence ID" value="XM_013545144.1"/>
</dbReference>
<feature type="coiled-coil region" evidence="1">
    <location>
        <begin position="120"/>
        <end position="168"/>
    </location>
</feature>
<reference evidence="3" key="1">
    <citation type="submission" date="2025-08" db="UniProtKB">
        <authorList>
            <consortium name="RefSeq"/>
        </authorList>
    </citation>
    <scope>IDENTIFICATION</scope>
    <source>
        <tissue evidence="3">Gonads</tissue>
    </source>
</reference>
<dbReference type="InParanoid" id="A0A1S3IRA2"/>
<protein>
    <submittedName>
        <fullName evidence="3">Rho-associated protein kinase 2</fullName>
    </submittedName>
</protein>
<dbReference type="AlphaFoldDB" id="A0A1S3IRA2"/>
<gene>
    <name evidence="3" type="primary">LOC106166544</name>
</gene>
<dbReference type="KEGG" id="lak:106166544"/>
<keyword evidence="2" id="KW-1185">Reference proteome</keyword>
<feature type="coiled-coil region" evidence="1">
    <location>
        <begin position="15"/>
        <end position="95"/>
    </location>
</feature>
<accession>A0A1S3IRA2</accession>
<organism evidence="2 3">
    <name type="scientific">Lingula anatina</name>
    <name type="common">Brachiopod</name>
    <name type="synonym">Lingula unguis</name>
    <dbReference type="NCBI Taxonomy" id="7574"/>
    <lineage>
        <taxon>Eukaryota</taxon>
        <taxon>Metazoa</taxon>
        <taxon>Spiralia</taxon>
        <taxon>Lophotrochozoa</taxon>
        <taxon>Brachiopoda</taxon>
        <taxon>Linguliformea</taxon>
        <taxon>Lingulata</taxon>
        <taxon>Lingulida</taxon>
        <taxon>Linguloidea</taxon>
        <taxon>Lingulidae</taxon>
        <taxon>Lingula</taxon>
    </lineage>
</organism>
<evidence type="ECO:0000256" key="1">
    <source>
        <dbReference type="SAM" id="Coils"/>
    </source>
</evidence>
<keyword evidence="1" id="KW-0175">Coiled coil</keyword>
<proteinExistence type="predicted"/>
<dbReference type="GeneID" id="106166544"/>
<evidence type="ECO:0000313" key="3">
    <source>
        <dbReference type="RefSeq" id="XP_013400598.1"/>
    </source>
</evidence>